<feature type="compositionally biased region" description="Low complexity" evidence="2">
    <location>
        <begin position="264"/>
        <end position="280"/>
    </location>
</feature>
<accession>A0AAV2MES4</accession>
<feature type="compositionally biased region" description="Polar residues" evidence="2">
    <location>
        <begin position="704"/>
        <end position="721"/>
    </location>
</feature>
<keyword evidence="1" id="KW-0479">Metal-binding</keyword>
<name>A0AAV2MES4_KNICA</name>
<keyword evidence="1" id="KW-0862">Zinc</keyword>
<feature type="compositionally biased region" description="Polar residues" evidence="2">
    <location>
        <begin position="454"/>
        <end position="467"/>
    </location>
</feature>
<feature type="region of interest" description="Disordered" evidence="2">
    <location>
        <begin position="790"/>
        <end position="813"/>
    </location>
</feature>
<feature type="compositionally biased region" description="Acidic residues" evidence="2">
    <location>
        <begin position="677"/>
        <end position="687"/>
    </location>
</feature>
<feature type="region of interest" description="Disordered" evidence="2">
    <location>
        <begin position="703"/>
        <end position="722"/>
    </location>
</feature>
<keyword evidence="5" id="KW-1185">Reference proteome</keyword>
<protein>
    <recommendedName>
        <fullName evidence="3">CCHC-type domain-containing protein</fullName>
    </recommendedName>
</protein>
<feature type="region of interest" description="Disordered" evidence="2">
    <location>
        <begin position="192"/>
        <end position="252"/>
    </location>
</feature>
<dbReference type="GO" id="GO:0003676">
    <property type="term" value="F:nucleic acid binding"/>
    <property type="evidence" value="ECO:0007669"/>
    <property type="project" value="InterPro"/>
</dbReference>
<dbReference type="InterPro" id="IPR036352">
    <property type="entry name" value="Semap_dom_sf"/>
</dbReference>
<evidence type="ECO:0000313" key="5">
    <source>
        <dbReference type="Proteomes" id="UP001497482"/>
    </source>
</evidence>
<feature type="region of interest" description="Disordered" evidence="2">
    <location>
        <begin position="446"/>
        <end position="479"/>
    </location>
</feature>
<dbReference type="GO" id="GO:0008270">
    <property type="term" value="F:zinc ion binding"/>
    <property type="evidence" value="ECO:0007669"/>
    <property type="project" value="UniProtKB-KW"/>
</dbReference>
<evidence type="ECO:0000256" key="2">
    <source>
        <dbReference type="SAM" id="MobiDB-lite"/>
    </source>
</evidence>
<evidence type="ECO:0000259" key="3">
    <source>
        <dbReference type="PROSITE" id="PS50158"/>
    </source>
</evidence>
<reference evidence="4 5" key="1">
    <citation type="submission" date="2024-04" db="EMBL/GenBank/DDBJ databases">
        <authorList>
            <person name="Waldvogel A.-M."/>
            <person name="Schoenle A."/>
        </authorList>
    </citation>
    <scope>NUCLEOTIDE SEQUENCE [LARGE SCALE GENOMIC DNA]</scope>
</reference>
<feature type="compositionally biased region" description="Acidic residues" evidence="2">
    <location>
        <begin position="310"/>
        <end position="321"/>
    </location>
</feature>
<feature type="domain" description="CCHC-type" evidence="3">
    <location>
        <begin position="172"/>
        <end position="188"/>
    </location>
</feature>
<feature type="region of interest" description="Disordered" evidence="2">
    <location>
        <begin position="264"/>
        <end position="348"/>
    </location>
</feature>
<dbReference type="Proteomes" id="UP001497482">
    <property type="component" value="Chromosome 7"/>
</dbReference>
<dbReference type="GO" id="GO:0007399">
    <property type="term" value="P:nervous system development"/>
    <property type="evidence" value="ECO:0007669"/>
    <property type="project" value="UniProtKB-ARBA"/>
</dbReference>
<dbReference type="SMART" id="SM00343">
    <property type="entry name" value="ZnF_C2HC"/>
    <property type="match status" value="1"/>
</dbReference>
<dbReference type="Gene3D" id="4.10.60.10">
    <property type="entry name" value="Zinc finger, CCHC-type"/>
    <property type="match status" value="1"/>
</dbReference>
<feature type="compositionally biased region" description="Acidic residues" evidence="2">
    <location>
        <begin position="790"/>
        <end position="803"/>
    </location>
</feature>
<feature type="region of interest" description="Disordered" evidence="2">
    <location>
        <begin position="835"/>
        <end position="858"/>
    </location>
</feature>
<feature type="region of interest" description="Disordered" evidence="2">
    <location>
        <begin position="672"/>
        <end position="692"/>
    </location>
</feature>
<feature type="compositionally biased region" description="Low complexity" evidence="2">
    <location>
        <begin position="844"/>
        <end position="856"/>
    </location>
</feature>
<sequence>MAGDRGLEQLTRRHAVKLVTAASCSVEEAILAVGKEVGYVHIKSASRMNGAVVIFLSSTEKVAEAVEKGATIQGLFTSVLPLVSPARRVIVSNAPPFIKNETLAAELSRFGQLVTPIKMMSLGCKSPLLRHVVCHRRQVLMVLKDNSELNLSFTFKVDGFSYVIFASSENMKCFGCGAEGHLIRACPERMDQNVPRNDAQTPSTSAASDETSAEAAEPSGDVPPAPTPPPADGAAGDPPDDPDGGSGSAEPAVDPAVELAAGPAAGPAVEPAAGPAVEAPTAVNDPDSTPPPPEEQVCDMSQELSSVGDSDSEYLDEEMSDGEQCLYPQKRKGGSSQSTEKPFKVTRSLSKGCVRKDPSAAGGHNDIKNLGVIRYHPEIEDVIRPVGIAPLDLPTDDQITHAVADIALAVNDEHYSVLYLGTVKEREPRPKKDITSQKIETDVLKEVPEDDEPQQNQECSVAQGDSIQTEETQSQTEDTFVDTSAAAEVFLDGTEEEVQTPPEEFVFVESPEDTATDGVDQAALLRDQEQSPVLTQTLSEEVTVCDVPCEASTTPEMETDVHEEVDESQQDQECPVAEDDFFQTGEIQSPTDDTSVSSSAAAQDEAAEVFLDNIEEEVQTPPEEFVYLETCEDMSDVGVENAALLRDQEQSQVLTQTVSEEVTICDVPHDASTTQETETDVHEEVDDSQQNQECAVGEDDFFQTEESQSPTDHTSVLSSAAAQDETAEVFLANIEEEVQTPPEEFVYLETCEDTSADGADQAALLIDQEQSPEVSQTENKEVTVHKVLDQSDDDDTTNFEETDVNGPTSPLEDLTSLRAQETVVTDTVSATSQPDIITEDISESLESSSSTDTLTEPSRISPTALKGSFFITNALTQKLFKLAGSKDHRKASLMGARLHYSIKQQLELDENCQIKLKNLEKVGKAAAKRLSADYGSAAAVLRAAREDDTAAFEAAAGKHINAELRSFQKRPKSALSRLFSRLRRAFTF</sequence>
<feature type="compositionally biased region" description="Low complexity" evidence="2">
    <location>
        <begin position="201"/>
        <end position="220"/>
    </location>
</feature>
<dbReference type="InterPro" id="IPR001627">
    <property type="entry name" value="Semap_dom"/>
</dbReference>
<gene>
    <name evidence="4" type="ORF">KC01_LOCUS38266</name>
</gene>
<dbReference type="InterPro" id="IPR001878">
    <property type="entry name" value="Znf_CCHC"/>
</dbReference>
<organism evidence="4 5">
    <name type="scientific">Knipowitschia caucasica</name>
    <name type="common">Caucasian dwarf goby</name>
    <name type="synonym">Pomatoschistus caucasicus</name>
    <dbReference type="NCBI Taxonomy" id="637954"/>
    <lineage>
        <taxon>Eukaryota</taxon>
        <taxon>Metazoa</taxon>
        <taxon>Chordata</taxon>
        <taxon>Craniata</taxon>
        <taxon>Vertebrata</taxon>
        <taxon>Euteleostomi</taxon>
        <taxon>Actinopterygii</taxon>
        <taxon>Neopterygii</taxon>
        <taxon>Teleostei</taxon>
        <taxon>Neoteleostei</taxon>
        <taxon>Acanthomorphata</taxon>
        <taxon>Gobiaria</taxon>
        <taxon>Gobiiformes</taxon>
        <taxon>Gobioidei</taxon>
        <taxon>Gobiidae</taxon>
        <taxon>Gobiinae</taxon>
        <taxon>Knipowitschia</taxon>
    </lineage>
</organism>
<dbReference type="PROSITE" id="PS50158">
    <property type="entry name" value="ZF_CCHC"/>
    <property type="match status" value="1"/>
</dbReference>
<feature type="compositionally biased region" description="Pro residues" evidence="2">
    <location>
        <begin position="221"/>
        <end position="231"/>
    </location>
</feature>
<dbReference type="SUPFAM" id="SSF101912">
    <property type="entry name" value="Sema domain"/>
    <property type="match status" value="1"/>
</dbReference>
<keyword evidence="1" id="KW-0863">Zinc-finger</keyword>
<proteinExistence type="predicted"/>
<evidence type="ECO:0000256" key="1">
    <source>
        <dbReference type="PROSITE-ProRule" id="PRU00047"/>
    </source>
</evidence>
<evidence type="ECO:0000313" key="4">
    <source>
        <dbReference type="EMBL" id="CAL1611877.1"/>
    </source>
</evidence>
<dbReference type="AlphaFoldDB" id="A0AAV2MES4"/>
<dbReference type="SUPFAM" id="SSF57756">
    <property type="entry name" value="Retrovirus zinc finger-like domains"/>
    <property type="match status" value="1"/>
</dbReference>
<dbReference type="EMBL" id="OZ035829">
    <property type="protein sequence ID" value="CAL1611877.1"/>
    <property type="molecule type" value="Genomic_DNA"/>
</dbReference>
<dbReference type="InterPro" id="IPR036875">
    <property type="entry name" value="Znf_CCHC_sf"/>
</dbReference>
<dbReference type="Pfam" id="PF01403">
    <property type="entry name" value="Sema"/>
    <property type="match status" value="1"/>
</dbReference>